<dbReference type="GO" id="GO:0031966">
    <property type="term" value="C:mitochondrial membrane"/>
    <property type="evidence" value="ECO:0007669"/>
    <property type="project" value="TreeGrafter"/>
</dbReference>
<keyword evidence="3" id="KW-0808">Transferase</keyword>
<comment type="caution">
    <text evidence="7">The sequence shown here is derived from an EMBL/GenBank/DDBJ whole genome shotgun (WGS) entry which is preliminary data.</text>
</comment>
<dbReference type="VEuPathDB" id="AmoebaDB:NF0040170"/>
<gene>
    <name evidence="7" type="ORF">FDP41_011784</name>
</gene>
<evidence type="ECO:0000313" key="7">
    <source>
        <dbReference type="EMBL" id="KAF0981923.1"/>
    </source>
</evidence>
<proteinExistence type="inferred from homology"/>
<dbReference type="PANTHER" id="PTHR12563">
    <property type="entry name" value="GLYCEROL-3-PHOSPHATE ACYLTRANSFERASE"/>
    <property type="match status" value="1"/>
</dbReference>
<dbReference type="PIRSF" id="PIRSF000437">
    <property type="entry name" value="GPAT_DHAPAT"/>
    <property type="match status" value="1"/>
</dbReference>
<name>A0A6A5BV15_NAEFO</name>
<dbReference type="GO" id="GO:0008654">
    <property type="term" value="P:phospholipid biosynthetic process"/>
    <property type="evidence" value="ECO:0007669"/>
    <property type="project" value="TreeGrafter"/>
</dbReference>
<dbReference type="VEuPathDB" id="AmoebaDB:FDP41_011784"/>
<evidence type="ECO:0000259" key="6">
    <source>
        <dbReference type="SMART" id="SM00563"/>
    </source>
</evidence>
<dbReference type="GO" id="GO:0019432">
    <property type="term" value="P:triglyceride biosynthetic process"/>
    <property type="evidence" value="ECO:0007669"/>
    <property type="project" value="TreeGrafter"/>
</dbReference>
<dbReference type="SUPFAM" id="SSF69593">
    <property type="entry name" value="Glycerol-3-phosphate (1)-acyltransferase"/>
    <property type="match status" value="1"/>
</dbReference>
<feature type="domain" description="Phospholipid/glycerol acyltransferase" evidence="6">
    <location>
        <begin position="190"/>
        <end position="319"/>
    </location>
</feature>
<comment type="similarity">
    <text evidence="2">Belongs to the GPAT/DAPAT family.</text>
</comment>
<sequence>MINFIERNLTSTSSPSAHIVDNFTLRNSEAIIMTEPSQTLMQHQMNQPSQGLFSDFLKFFYHTQSSRVFESVKSPLQDHLQDQDEKSMFKTEHRRMKRKIYEKVKKDMLKLRQGDNQEDSSNNLKEIMIPKKREMYQIMDTMFARPHPISLKLVTYGFKKLWATRFRDIVECGMAATMKSVKDKYPHHPVIYVPNHRSYMDFLLLSYFCVCCKIYPLPNIIAGEDFLQMMLVSDIMRQCGALFMKRQFNDQPVYKAIFNEYVTTLLEEGNYLEFFVEGTRSRNGKTHHPKFGILNIILDAFLKKRIENVIFVPVYFSYEYMVESNSHVREMLGETKAKETTINMFSSMMQLMSENFGDVAGKIGEPISLNDFYNNPENANAKNNRRDLSSALGFTITKQLNNNYIALSSHMVSALLLQTVGDVRLCDRRTSMPLESLVDNVDWLMNELKTRKVPIYLNSKEMSPRAVVERCLTVFKDQIDLRENSIFIREDRECLLLSIYKNSLASVFTKESILLCALHSFLVEDVNFCEQETMEIIGIDKEEWKERSSVLSELISLEIHPYDMLDTSDKFEQTLLYSSGRGIISVEETSTSERTISTKVNVKIMDLRFHEFVCSLIWPSIDTYSMVIAYCCMVASRTNTHTFPTNEFVKKIQEFLIKLHKETAIPYCESVSVLTIKNAVSRYVTWNILQRVLINNIHTIQIRSHYANQPNELIDWWTMVSLYGKYKPKENFLDVYGASIPYNRISKL</sequence>
<dbReference type="EMBL" id="VFQX01000012">
    <property type="protein sequence ID" value="KAF0981923.1"/>
    <property type="molecule type" value="Genomic_DNA"/>
</dbReference>
<dbReference type="AlphaFoldDB" id="A0A6A5BV15"/>
<keyword evidence="5" id="KW-0012">Acyltransferase</keyword>
<dbReference type="InterPro" id="IPR045520">
    <property type="entry name" value="GPAT/DHAPAT_C"/>
</dbReference>
<dbReference type="Proteomes" id="UP000444721">
    <property type="component" value="Unassembled WGS sequence"/>
</dbReference>
<keyword evidence="4" id="KW-0472">Membrane</keyword>
<dbReference type="InterPro" id="IPR022284">
    <property type="entry name" value="GPAT/DHAPAT"/>
</dbReference>
<reference evidence="7 8" key="1">
    <citation type="journal article" date="2019" name="Sci. Rep.">
        <title>Nanopore sequencing improves the draft genome of the human pathogenic amoeba Naegleria fowleri.</title>
        <authorList>
            <person name="Liechti N."/>
            <person name="Schurch N."/>
            <person name="Bruggmann R."/>
            <person name="Wittwer M."/>
        </authorList>
    </citation>
    <scope>NUCLEOTIDE SEQUENCE [LARGE SCALE GENOMIC DNA]</scope>
    <source>
        <strain evidence="7 8">ATCC 30894</strain>
    </source>
</reference>
<dbReference type="OrthoDB" id="10255570at2759"/>
<dbReference type="GO" id="GO:0006631">
    <property type="term" value="P:fatty acid metabolic process"/>
    <property type="evidence" value="ECO:0007669"/>
    <property type="project" value="TreeGrafter"/>
</dbReference>
<dbReference type="GeneID" id="68118999"/>
<organism evidence="7 8">
    <name type="scientific">Naegleria fowleri</name>
    <name type="common">Brain eating amoeba</name>
    <dbReference type="NCBI Taxonomy" id="5763"/>
    <lineage>
        <taxon>Eukaryota</taxon>
        <taxon>Discoba</taxon>
        <taxon>Heterolobosea</taxon>
        <taxon>Tetramitia</taxon>
        <taxon>Eutetramitia</taxon>
        <taxon>Vahlkampfiidae</taxon>
        <taxon>Naegleria</taxon>
    </lineage>
</organism>
<comment type="subcellular location">
    <subcellularLocation>
        <location evidence="1">Endomembrane system</location>
        <topology evidence="1">Peripheral membrane protein</topology>
    </subcellularLocation>
</comment>
<keyword evidence="8" id="KW-1185">Reference proteome</keyword>
<dbReference type="PANTHER" id="PTHR12563:SF17">
    <property type="entry name" value="DIHYDROXYACETONE PHOSPHATE ACYLTRANSFERASE"/>
    <property type="match status" value="1"/>
</dbReference>
<evidence type="ECO:0000313" key="8">
    <source>
        <dbReference type="Proteomes" id="UP000444721"/>
    </source>
</evidence>
<protein>
    <recommendedName>
        <fullName evidence="6">Phospholipid/glycerol acyltransferase domain-containing protein</fullName>
    </recommendedName>
</protein>
<dbReference type="GO" id="GO:0004366">
    <property type="term" value="F:glycerol-3-phosphate O-acyltransferase activity"/>
    <property type="evidence" value="ECO:0007669"/>
    <property type="project" value="TreeGrafter"/>
</dbReference>
<dbReference type="InterPro" id="IPR002123">
    <property type="entry name" value="Plipid/glycerol_acylTrfase"/>
</dbReference>
<dbReference type="OMA" id="ENMICKM"/>
<accession>A0A6A5BV15</accession>
<evidence type="ECO:0000256" key="1">
    <source>
        <dbReference type="ARBA" id="ARBA00004184"/>
    </source>
</evidence>
<dbReference type="Pfam" id="PF19277">
    <property type="entry name" value="GPAT_C"/>
    <property type="match status" value="1"/>
</dbReference>
<dbReference type="VEuPathDB" id="AmoebaDB:NfTy_021660"/>
<evidence type="ECO:0000256" key="2">
    <source>
        <dbReference type="ARBA" id="ARBA00007937"/>
    </source>
</evidence>
<dbReference type="RefSeq" id="XP_044566636.1">
    <property type="nucleotide sequence ID" value="XM_044702231.1"/>
</dbReference>
<dbReference type="InterPro" id="IPR041728">
    <property type="entry name" value="GPAT/DHAPAT_LPLAT"/>
</dbReference>
<dbReference type="GO" id="GO:0006072">
    <property type="term" value="P:glycerol-3-phosphate metabolic process"/>
    <property type="evidence" value="ECO:0007669"/>
    <property type="project" value="TreeGrafter"/>
</dbReference>
<evidence type="ECO:0000256" key="5">
    <source>
        <dbReference type="ARBA" id="ARBA00023315"/>
    </source>
</evidence>
<dbReference type="SMART" id="SM00563">
    <property type="entry name" value="PlsC"/>
    <property type="match status" value="1"/>
</dbReference>
<evidence type="ECO:0000256" key="3">
    <source>
        <dbReference type="ARBA" id="ARBA00022679"/>
    </source>
</evidence>
<evidence type="ECO:0000256" key="4">
    <source>
        <dbReference type="ARBA" id="ARBA00023136"/>
    </source>
</evidence>
<dbReference type="GO" id="GO:0012505">
    <property type="term" value="C:endomembrane system"/>
    <property type="evidence" value="ECO:0007669"/>
    <property type="project" value="UniProtKB-SubCell"/>
</dbReference>
<dbReference type="Pfam" id="PF01553">
    <property type="entry name" value="Acyltransferase"/>
    <property type="match status" value="1"/>
</dbReference>
<dbReference type="CDD" id="cd07993">
    <property type="entry name" value="LPLAT_DHAPAT-like"/>
    <property type="match status" value="1"/>
</dbReference>